<sequence>MVDQVSTLGASHEGWSSPSLQKTETLAASPLSDKGISEKRKRGLKGRDEPCNEDNSLEKIRKVNTASSDSNRSISTRLACPFFKRNPRLYRGSTFGSRSCRFPGFTTIHRLKEHLYRAHSLPIQCPRCGKSFTVESDLNAHLRSAPSCEIRENARMQGMNKEQEKKLRSKKRSADVQSEEDKWKAVYRILFPDDDPSVMPSPYFEYDQTTNGGDEMSVSEFVGFEEYSRRELPQVVKIQLERVMDKEVEPFKEQLHSLLMNLVHNCQDSLLKSYHQIVLAKRIPKGLLSDDPLRMDEGFKAKPQDTGSTSKETEDQERDGPSPRDSTVQARTVLSSFSNTRDSHSVSIASAVQMSPSSGSNAAAASGRSSTSKSRKAHSTDADSSAEMNPPEQDICLSSRPSQSASHQTDQFLHVARGAK</sequence>
<name>A0ACC8EL27_9PEZI</name>
<evidence type="ECO:0000313" key="1">
    <source>
        <dbReference type="EMBL" id="OCK86995.1"/>
    </source>
</evidence>
<reference evidence="1 2" key="1">
    <citation type="journal article" date="2016" name="Nat. Commun.">
        <title>Ectomycorrhizal ecology is imprinted in the genome of the dominant symbiotic fungus Cenococcum geophilum.</title>
        <authorList>
            <consortium name="DOE Joint Genome Institute"/>
            <person name="Peter M."/>
            <person name="Kohler A."/>
            <person name="Ohm R.A."/>
            <person name="Kuo A."/>
            <person name="Krutzmann J."/>
            <person name="Morin E."/>
            <person name="Arend M."/>
            <person name="Barry K.W."/>
            <person name="Binder M."/>
            <person name="Choi C."/>
            <person name="Clum A."/>
            <person name="Copeland A."/>
            <person name="Grisel N."/>
            <person name="Haridas S."/>
            <person name="Kipfer T."/>
            <person name="LaButti K."/>
            <person name="Lindquist E."/>
            <person name="Lipzen A."/>
            <person name="Maire R."/>
            <person name="Meier B."/>
            <person name="Mihaltcheva S."/>
            <person name="Molinier V."/>
            <person name="Murat C."/>
            <person name="Poggeler S."/>
            <person name="Quandt C.A."/>
            <person name="Sperisen C."/>
            <person name="Tritt A."/>
            <person name="Tisserant E."/>
            <person name="Crous P.W."/>
            <person name="Henrissat B."/>
            <person name="Nehls U."/>
            <person name="Egli S."/>
            <person name="Spatafora J.W."/>
            <person name="Grigoriev I.V."/>
            <person name="Martin F.M."/>
        </authorList>
    </citation>
    <scope>NUCLEOTIDE SEQUENCE [LARGE SCALE GENOMIC DNA]</scope>
    <source>
        <strain evidence="1 2">1.58</strain>
    </source>
</reference>
<keyword evidence="2" id="KW-1185">Reference proteome</keyword>
<evidence type="ECO:0000313" key="2">
    <source>
        <dbReference type="Proteomes" id="UP000250078"/>
    </source>
</evidence>
<organism evidence="1 2">
    <name type="scientific">Cenococcum geophilum 1.58</name>
    <dbReference type="NCBI Taxonomy" id="794803"/>
    <lineage>
        <taxon>Eukaryota</taxon>
        <taxon>Fungi</taxon>
        <taxon>Dikarya</taxon>
        <taxon>Ascomycota</taxon>
        <taxon>Pezizomycotina</taxon>
        <taxon>Dothideomycetes</taxon>
        <taxon>Pleosporomycetidae</taxon>
        <taxon>Gloniales</taxon>
        <taxon>Gloniaceae</taxon>
        <taxon>Cenococcum</taxon>
    </lineage>
</organism>
<accession>A0ACC8EL27</accession>
<protein>
    <submittedName>
        <fullName evidence="1">Uncharacterized protein</fullName>
    </submittedName>
</protein>
<proteinExistence type="predicted"/>
<dbReference type="EMBL" id="KV748276">
    <property type="protein sequence ID" value="OCK86995.1"/>
    <property type="molecule type" value="Genomic_DNA"/>
</dbReference>
<gene>
    <name evidence="1" type="ORF">K441DRAFT_20335</name>
</gene>
<dbReference type="Proteomes" id="UP000250078">
    <property type="component" value="Unassembled WGS sequence"/>
</dbReference>